<reference evidence="2" key="1">
    <citation type="submission" date="2015-11" db="EMBL/GenBank/DDBJ databases">
        <authorList>
            <person name="Blom J."/>
        </authorList>
    </citation>
    <scope>NUCLEOTIDE SEQUENCE [LARGE SCALE GENOMIC DNA]</scope>
</reference>
<gene>
    <name evidence="1" type="ORF">EM595_1705</name>
</gene>
<protein>
    <submittedName>
        <fullName evidence="1">Uncharacterized protein</fullName>
    </submittedName>
</protein>
<dbReference type="STRING" id="1619313.EM595_1705"/>
<dbReference type="Proteomes" id="UP000059419">
    <property type="component" value="Chromosome 1"/>
</dbReference>
<organism evidence="1 2">
    <name type="scientific">Duffyella gerundensis</name>
    <dbReference type="NCBI Taxonomy" id="1619313"/>
    <lineage>
        <taxon>Bacteria</taxon>
        <taxon>Pseudomonadati</taxon>
        <taxon>Pseudomonadota</taxon>
        <taxon>Gammaproteobacteria</taxon>
        <taxon>Enterobacterales</taxon>
        <taxon>Erwiniaceae</taxon>
        <taxon>Duffyella</taxon>
    </lineage>
</organism>
<proteinExistence type="predicted"/>
<dbReference type="OrthoDB" id="6543036at2"/>
<keyword evidence="2" id="KW-1185">Reference proteome</keyword>
<dbReference type="AlphaFoldDB" id="A0A0U5L5J0"/>
<dbReference type="PATRIC" id="fig|1619313.3.peg.1772"/>
<dbReference type="EMBL" id="LN907827">
    <property type="protein sequence ID" value="CUU23939.1"/>
    <property type="molecule type" value="Genomic_DNA"/>
</dbReference>
<dbReference type="KEGG" id="ege:EM595_1705"/>
<accession>A0A0U5L5J0</accession>
<sequence>MCWLATVLLLAGCEGKSDTQLVIDAGKQLQYTIDSNPARDKCEAIAKGRERLTSGVIKSLQAQGCDAVLRSGTETNFTDATVFRHSMVMVCGAIIGRGFTGKTLHRQFIYSPEEDELVLEPTSQDDKTRFEGKKTLQQLQDDFQRQHDLYCK</sequence>
<evidence type="ECO:0000313" key="2">
    <source>
        <dbReference type="Proteomes" id="UP000059419"/>
    </source>
</evidence>
<name>A0A0U5L5J0_9GAMM</name>
<evidence type="ECO:0000313" key="1">
    <source>
        <dbReference type="EMBL" id="CUU23939.1"/>
    </source>
</evidence>